<evidence type="ECO:0000313" key="1">
    <source>
        <dbReference type="EMBL" id="WAJ24053.1"/>
    </source>
</evidence>
<evidence type="ECO:0000313" key="2">
    <source>
        <dbReference type="Proteomes" id="UP001163115"/>
    </source>
</evidence>
<sequence length="115" mass="12848">MARAYDIVARLQSGNERPTIKIDESHEFKINTSKSAVLFIRASTEDKDKDEFEKIDAIIKIALGEDAFEYIMSQDPPMENLSLIVNVIMAAISNEDLETLEAQAGEEKQAGKKSK</sequence>
<reference evidence="1" key="1">
    <citation type="submission" date="2022-11" db="EMBL/GenBank/DDBJ databases">
        <title>Lacrimispora xylanolytica sy1, complete genome.</title>
        <authorList>
            <person name="Choi S."/>
        </authorList>
    </citation>
    <scope>NUCLEOTIDE SEQUENCE</scope>
    <source>
        <strain evidence="1">Sy1</strain>
    </source>
</reference>
<name>A0ABY7ACQ5_9FIRM</name>
<dbReference type="EMBL" id="CP113524">
    <property type="protein sequence ID" value="WAJ24053.1"/>
    <property type="molecule type" value="Genomic_DNA"/>
</dbReference>
<accession>A0ABY7ACQ5</accession>
<keyword evidence="2" id="KW-1185">Reference proteome</keyword>
<protein>
    <recommendedName>
        <fullName evidence="3">Tail assembly chaperone</fullName>
    </recommendedName>
</protein>
<evidence type="ECO:0008006" key="3">
    <source>
        <dbReference type="Google" id="ProtNLM"/>
    </source>
</evidence>
<organism evidence="1 2">
    <name type="scientific">Lacrimispora xylanolytica</name>
    <dbReference type="NCBI Taxonomy" id="29375"/>
    <lineage>
        <taxon>Bacteria</taxon>
        <taxon>Bacillati</taxon>
        <taxon>Bacillota</taxon>
        <taxon>Clostridia</taxon>
        <taxon>Lachnospirales</taxon>
        <taxon>Lachnospiraceae</taxon>
        <taxon>Lacrimispora</taxon>
    </lineage>
</organism>
<dbReference type="Proteomes" id="UP001163115">
    <property type="component" value="Chromosome"/>
</dbReference>
<gene>
    <name evidence="1" type="ORF">OW255_00545</name>
</gene>
<dbReference type="RefSeq" id="WP_268115286.1">
    <property type="nucleotide sequence ID" value="NZ_CP113524.1"/>
</dbReference>
<proteinExistence type="predicted"/>